<dbReference type="EMBL" id="AHDV01000058">
    <property type="protein sequence ID" value="EJV74400.1"/>
    <property type="molecule type" value="Genomic_DNA"/>
</dbReference>
<gene>
    <name evidence="1" type="ORF">IG3_05760</name>
</gene>
<dbReference type="HOGENOM" id="CLU_146498_0_0_9"/>
<dbReference type="OrthoDB" id="2428270at2"/>
<organism evidence="1 2">
    <name type="scientific">Bacillus cereus HuA2-1</name>
    <dbReference type="NCBI Taxonomy" id="1053201"/>
    <lineage>
        <taxon>Bacteria</taxon>
        <taxon>Bacillati</taxon>
        <taxon>Bacillota</taxon>
        <taxon>Bacilli</taxon>
        <taxon>Bacillales</taxon>
        <taxon>Bacillaceae</taxon>
        <taxon>Bacillus</taxon>
        <taxon>Bacillus cereus group</taxon>
    </lineage>
</organism>
<reference evidence="1 2" key="1">
    <citation type="submission" date="2012-04" db="EMBL/GenBank/DDBJ databases">
        <title>The Genome Sequence of Bacillus cereus HuA2-1.</title>
        <authorList>
            <consortium name="The Broad Institute Genome Sequencing Platform"/>
            <consortium name="The Broad Institute Genome Sequencing Center for Infectious Disease"/>
            <person name="Feldgarden M."/>
            <person name="Van der Auwera G.A."/>
            <person name="Mahillon J."/>
            <person name="Duprez V."/>
            <person name="Timmery S."/>
            <person name="Mattelet C."/>
            <person name="Dierick K."/>
            <person name="Sun M."/>
            <person name="Yu Z."/>
            <person name="Zhu L."/>
            <person name="Hu X."/>
            <person name="Shank E.B."/>
            <person name="Swiecicka I."/>
            <person name="Hansen B.M."/>
            <person name="Andrup L."/>
            <person name="Young S.K."/>
            <person name="Zeng Q."/>
            <person name="Gargeya S."/>
            <person name="Fitzgerald M."/>
            <person name="Haas B."/>
            <person name="Abouelleil A."/>
            <person name="Alvarado L."/>
            <person name="Arachchi H.M."/>
            <person name="Berlin A."/>
            <person name="Chapman S.B."/>
            <person name="Goldberg J."/>
            <person name="Griggs A."/>
            <person name="Gujja S."/>
            <person name="Hansen M."/>
            <person name="Howarth C."/>
            <person name="Imamovic A."/>
            <person name="Larimer J."/>
            <person name="McCowen C."/>
            <person name="Montmayeur A."/>
            <person name="Murphy C."/>
            <person name="Neiman D."/>
            <person name="Pearson M."/>
            <person name="Priest M."/>
            <person name="Roberts A."/>
            <person name="Saif S."/>
            <person name="Shea T."/>
            <person name="Sisk P."/>
            <person name="Sykes S."/>
            <person name="Wortman J."/>
            <person name="Nusbaum C."/>
            <person name="Birren B."/>
        </authorList>
    </citation>
    <scope>NUCLEOTIDE SEQUENCE [LARGE SCALE GENOMIC DNA]</scope>
    <source>
        <strain evidence="1 2">HuA2-1</strain>
    </source>
</reference>
<dbReference type="AlphaFoldDB" id="J9BKB4"/>
<evidence type="ECO:0000313" key="2">
    <source>
        <dbReference type="Proteomes" id="UP000004136"/>
    </source>
</evidence>
<sequence length="149" mass="18006">MYLITINENRIFIINIGITWTITYNDTIRYIRKITKNNYTEVNKMPLKLWISREEEAEIPDFKSHEEARKYFKERYGDAFQLSEPFKIDGEQVYSYMYIVDKEKFNEMQKYMEKHNTRLINAGDPETQGFMESYQSILIFEDGRLSITH</sequence>
<comment type="caution">
    <text evidence="1">The sequence shown here is derived from an EMBL/GenBank/DDBJ whole genome shotgun (WGS) entry which is preliminary data.</text>
</comment>
<dbReference type="Proteomes" id="UP000004136">
    <property type="component" value="Unassembled WGS sequence"/>
</dbReference>
<dbReference type="PATRIC" id="fig|1053201.3.peg.5917"/>
<name>J9BKB4_BACCE</name>
<accession>J9BKB4</accession>
<proteinExistence type="predicted"/>
<protein>
    <submittedName>
        <fullName evidence="1">Uncharacterized protein</fullName>
    </submittedName>
</protein>
<evidence type="ECO:0000313" key="1">
    <source>
        <dbReference type="EMBL" id="EJV74400.1"/>
    </source>
</evidence>